<dbReference type="PANTHER" id="PTHR31423:SF3">
    <property type="entry name" value="PROLYL-TRNA SYNTHETASE ASSOCIATED DOMAIN-CONTAINING PROTEIN 1-RELATED"/>
    <property type="match status" value="1"/>
</dbReference>
<dbReference type="Gene3D" id="3.90.960.10">
    <property type="entry name" value="YbaK/aminoacyl-tRNA synthetase-associated domain"/>
    <property type="match status" value="1"/>
</dbReference>
<evidence type="ECO:0000256" key="1">
    <source>
        <dbReference type="ARBA" id="ARBA00010201"/>
    </source>
</evidence>
<dbReference type="PANTHER" id="PTHR31423">
    <property type="entry name" value="YBAK DOMAIN-CONTAINING PROTEIN"/>
    <property type="match status" value="1"/>
</dbReference>
<accession>A0ABS5R3G6</accession>
<evidence type="ECO:0000256" key="2">
    <source>
        <dbReference type="SAM" id="MobiDB-lite"/>
    </source>
</evidence>
<name>A0ABS5R3G6_9HYPH</name>
<feature type="domain" description="YbaK/aminoacyl-tRNA synthetase-associated" evidence="3">
    <location>
        <begin position="26"/>
        <end position="152"/>
    </location>
</feature>
<evidence type="ECO:0000313" key="4">
    <source>
        <dbReference type="EMBL" id="MBS9476017.1"/>
    </source>
</evidence>
<proteinExistence type="inferred from homology"/>
<comment type="similarity">
    <text evidence="1">Belongs to the PRORSD1 family.</text>
</comment>
<organism evidence="4 5">
    <name type="scientific">Ancylobacter radicis</name>
    <dbReference type="NCBI Taxonomy" id="2836179"/>
    <lineage>
        <taxon>Bacteria</taxon>
        <taxon>Pseudomonadati</taxon>
        <taxon>Pseudomonadota</taxon>
        <taxon>Alphaproteobacteria</taxon>
        <taxon>Hyphomicrobiales</taxon>
        <taxon>Xanthobacteraceae</taxon>
        <taxon>Ancylobacter</taxon>
    </lineage>
</organism>
<dbReference type="InterPro" id="IPR007214">
    <property type="entry name" value="YbaK/aa-tRNA-synth-assoc-dom"/>
</dbReference>
<dbReference type="CDD" id="cd04335">
    <property type="entry name" value="PrdX_deacylase"/>
    <property type="match status" value="1"/>
</dbReference>
<evidence type="ECO:0000313" key="5">
    <source>
        <dbReference type="Proteomes" id="UP001166585"/>
    </source>
</evidence>
<dbReference type="EMBL" id="JAHCQH010000012">
    <property type="protein sequence ID" value="MBS9476017.1"/>
    <property type="molecule type" value="Genomic_DNA"/>
</dbReference>
<dbReference type="Proteomes" id="UP001166585">
    <property type="component" value="Unassembled WGS sequence"/>
</dbReference>
<keyword evidence="5" id="KW-1185">Reference proteome</keyword>
<comment type="caution">
    <text evidence="4">The sequence shown here is derived from an EMBL/GenBank/DDBJ whole genome shotgun (WGS) entry which is preliminary data.</text>
</comment>
<protein>
    <submittedName>
        <fullName evidence="4">Prolyl-tRNA synthetase associated domain-containing protein</fullName>
    </submittedName>
</protein>
<reference evidence="4" key="1">
    <citation type="submission" date="2021-05" db="EMBL/GenBank/DDBJ databases">
        <authorList>
            <person name="Sun Q."/>
            <person name="Inoue M."/>
        </authorList>
    </citation>
    <scope>NUCLEOTIDE SEQUENCE</scope>
    <source>
        <strain evidence="4">VKM B-3255</strain>
    </source>
</reference>
<dbReference type="InterPro" id="IPR040285">
    <property type="entry name" value="ProX/PRXD1"/>
</dbReference>
<dbReference type="SUPFAM" id="SSF55826">
    <property type="entry name" value="YbaK/ProRS associated domain"/>
    <property type="match status" value="1"/>
</dbReference>
<sequence length="187" mass="19954">MPTALTSQDLFDRFTELGIATRTVEHPPLFTVEDSQALRGEIAGGHTKNLFLKDKKGNLFLVVVEEEARVDLKSLHVPLGAASRLSFGSAELLEEVLGVKPGAVTAFGPVNDTQGRVTVVLDAGLMAYEVINCHPLVNTATTTIARDDLIRFLRATGHEPIILAVPRRAEETKDEAGGEAGGEATPG</sequence>
<evidence type="ECO:0000259" key="3">
    <source>
        <dbReference type="Pfam" id="PF04073"/>
    </source>
</evidence>
<dbReference type="RefSeq" id="WP_213753871.1">
    <property type="nucleotide sequence ID" value="NZ_JAHCQH010000012.1"/>
</dbReference>
<gene>
    <name evidence="4" type="ORF">KIP89_02735</name>
</gene>
<feature type="region of interest" description="Disordered" evidence="2">
    <location>
        <begin position="168"/>
        <end position="187"/>
    </location>
</feature>
<dbReference type="InterPro" id="IPR036754">
    <property type="entry name" value="YbaK/aa-tRNA-synt-asso_dom_sf"/>
</dbReference>
<dbReference type="Pfam" id="PF04073">
    <property type="entry name" value="tRNA_edit"/>
    <property type="match status" value="1"/>
</dbReference>